<reference evidence="6" key="1">
    <citation type="submission" date="2021-02" db="EMBL/GenBank/DDBJ databases">
        <authorList>
            <person name="Nowell W R."/>
        </authorList>
    </citation>
    <scope>NUCLEOTIDE SEQUENCE</scope>
</reference>
<dbReference type="GO" id="GO:0016491">
    <property type="term" value="F:oxidoreductase activity"/>
    <property type="evidence" value="ECO:0007669"/>
    <property type="project" value="UniProtKB-KW"/>
</dbReference>
<dbReference type="PANTHER" id="PTHR48467">
    <property type="entry name" value="GLUTAMATE SYNTHASE 1 [NADH], CHLOROPLASTIC-LIKE"/>
    <property type="match status" value="1"/>
</dbReference>
<sequence length="198" mass="22209">MTTATFSDIYPNCDIVSAGHVKIIGEYLGFNATCTAGNQCFIINSTLSTSTISQTTSVHFSNMTLSTKIDNAIKLRHTIPTTIDIIKKSPSFFGLVRYSDVSSDHPEIENVIQIFTTIAKHEYHLDCGQILLSFNDDLSKTDTTDVVVLDTLRQSRIRHVMLIGRRELIQVLSFTIKELSELTKLTDLQSMLNKEDFN</sequence>
<evidence type="ECO:0000313" key="6">
    <source>
        <dbReference type="EMBL" id="CAF1250895.1"/>
    </source>
</evidence>
<keyword evidence="9" id="KW-1185">Reference proteome</keyword>
<gene>
    <name evidence="7" type="ORF">JXQ802_LOCUS42323</name>
    <name evidence="6" type="ORF">PYM288_LOCUS27375</name>
</gene>
<evidence type="ECO:0000256" key="2">
    <source>
        <dbReference type="ARBA" id="ARBA00022630"/>
    </source>
</evidence>
<comment type="cofactor">
    <cofactor evidence="1">
        <name>FAD</name>
        <dbReference type="ChEBI" id="CHEBI:57692"/>
    </cofactor>
</comment>
<keyword evidence="2" id="KW-0285">Flavoprotein</keyword>
<evidence type="ECO:0000256" key="4">
    <source>
        <dbReference type="ARBA" id="ARBA00022857"/>
    </source>
</evidence>
<organism evidence="6 8">
    <name type="scientific">Rotaria sordida</name>
    <dbReference type="NCBI Taxonomy" id="392033"/>
    <lineage>
        <taxon>Eukaryota</taxon>
        <taxon>Metazoa</taxon>
        <taxon>Spiralia</taxon>
        <taxon>Gnathifera</taxon>
        <taxon>Rotifera</taxon>
        <taxon>Eurotatoria</taxon>
        <taxon>Bdelloidea</taxon>
        <taxon>Philodinida</taxon>
        <taxon>Philodinidae</taxon>
        <taxon>Rotaria</taxon>
    </lineage>
</organism>
<dbReference type="EMBL" id="CAJNOH010001793">
    <property type="protein sequence ID" value="CAF1250895.1"/>
    <property type="molecule type" value="Genomic_DNA"/>
</dbReference>
<dbReference type="InterPro" id="IPR055275">
    <property type="entry name" value="Ferredox_Rdtase"/>
</dbReference>
<evidence type="ECO:0000256" key="5">
    <source>
        <dbReference type="ARBA" id="ARBA00023002"/>
    </source>
</evidence>
<dbReference type="AlphaFoldDB" id="A0A815A0T4"/>
<name>A0A815A0T4_9BILA</name>
<evidence type="ECO:0000313" key="8">
    <source>
        <dbReference type="Proteomes" id="UP000663854"/>
    </source>
</evidence>
<dbReference type="Proteomes" id="UP000663854">
    <property type="component" value="Unassembled WGS sequence"/>
</dbReference>
<dbReference type="EMBL" id="CAJNOL010002837">
    <property type="protein sequence ID" value="CAF1532212.1"/>
    <property type="molecule type" value="Genomic_DNA"/>
</dbReference>
<dbReference type="Gene3D" id="3.50.50.60">
    <property type="entry name" value="FAD/NAD(P)-binding domain"/>
    <property type="match status" value="1"/>
</dbReference>
<protein>
    <submittedName>
        <fullName evidence="6">Uncharacterized protein</fullName>
    </submittedName>
</protein>
<keyword evidence="4" id="KW-0521">NADP</keyword>
<dbReference type="PANTHER" id="PTHR48467:SF1">
    <property type="entry name" value="GLUTAMATE SYNTHASE 1 [NADH], CHLOROPLASTIC-LIKE"/>
    <property type="match status" value="1"/>
</dbReference>
<evidence type="ECO:0000256" key="1">
    <source>
        <dbReference type="ARBA" id="ARBA00001974"/>
    </source>
</evidence>
<comment type="caution">
    <text evidence="6">The sequence shown here is derived from an EMBL/GenBank/DDBJ whole genome shotgun (WGS) entry which is preliminary data.</text>
</comment>
<evidence type="ECO:0000313" key="7">
    <source>
        <dbReference type="EMBL" id="CAF1532212.1"/>
    </source>
</evidence>
<evidence type="ECO:0000256" key="3">
    <source>
        <dbReference type="ARBA" id="ARBA00022827"/>
    </source>
</evidence>
<keyword evidence="5" id="KW-0560">Oxidoreductase</keyword>
<dbReference type="InterPro" id="IPR036188">
    <property type="entry name" value="FAD/NAD-bd_sf"/>
</dbReference>
<evidence type="ECO:0000313" key="9">
    <source>
        <dbReference type="Proteomes" id="UP000663870"/>
    </source>
</evidence>
<dbReference type="Proteomes" id="UP000663870">
    <property type="component" value="Unassembled WGS sequence"/>
</dbReference>
<keyword evidence="3" id="KW-0274">FAD</keyword>
<accession>A0A815A0T4</accession>
<proteinExistence type="predicted"/>